<proteinExistence type="predicted"/>
<sequence length="49" mass="5213">APLPMEFFRQEYWSGLPFPTPGDLPNPGIEPASLASPTLAGGFFTTSTT</sequence>
<feature type="non-terminal residue" evidence="2">
    <location>
        <position position="1"/>
    </location>
</feature>
<evidence type="ECO:0000256" key="1">
    <source>
        <dbReference type="SAM" id="MobiDB-lite"/>
    </source>
</evidence>
<accession>L8IA08</accession>
<feature type="non-terminal residue" evidence="2">
    <location>
        <position position="49"/>
    </location>
</feature>
<dbReference type="AlphaFoldDB" id="L8IA08"/>
<evidence type="ECO:0000313" key="3">
    <source>
        <dbReference type="Proteomes" id="UP000011080"/>
    </source>
</evidence>
<reference evidence="2 3" key="1">
    <citation type="journal article" date="2012" name="Nat. Genet.">
        <title>The yak genome and adaptation to life at high altitude.</title>
        <authorList>
            <person name="Qiu Q."/>
            <person name="Zhang G."/>
            <person name="Ma T."/>
            <person name="Qian W."/>
            <person name="Wang J."/>
            <person name="Ye Z."/>
            <person name="Cao C."/>
            <person name="Hu Q."/>
            <person name="Kim J."/>
            <person name="Larkin D.M."/>
            <person name="Auvil L."/>
            <person name="Capitanu B."/>
            <person name="Ma J."/>
            <person name="Lewin H.A."/>
            <person name="Qian X."/>
            <person name="Lang Y."/>
            <person name="Zhou R."/>
            <person name="Wang L."/>
            <person name="Wang K."/>
            <person name="Xia J."/>
            <person name="Liao S."/>
            <person name="Pan S."/>
            <person name="Lu X."/>
            <person name="Hou H."/>
            <person name="Wang Y."/>
            <person name="Zang X."/>
            <person name="Yin Y."/>
            <person name="Ma H."/>
            <person name="Zhang J."/>
            <person name="Wang Z."/>
            <person name="Zhang Y."/>
            <person name="Zhang D."/>
            <person name="Yonezawa T."/>
            <person name="Hasegawa M."/>
            <person name="Zhong Y."/>
            <person name="Liu W."/>
            <person name="Zhang Y."/>
            <person name="Huang Z."/>
            <person name="Zhang S."/>
            <person name="Long R."/>
            <person name="Yang H."/>
            <person name="Wang J."/>
            <person name="Lenstra J.A."/>
            <person name="Cooper D.N."/>
            <person name="Wu Y."/>
            <person name="Wang J."/>
            <person name="Shi P."/>
            <person name="Wang J."/>
            <person name="Liu J."/>
        </authorList>
    </citation>
    <scope>NUCLEOTIDE SEQUENCE [LARGE SCALE GENOMIC DNA]</scope>
    <source>
        <strain evidence="3">yakQH1</strain>
    </source>
</reference>
<gene>
    <name evidence="2" type="ORF">M91_06274</name>
</gene>
<feature type="region of interest" description="Disordered" evidence="1">
    <location>
        <begin position="19"/>
        <end position="49"/>
    </location>
</feature>
<protein>
    <submittedName>
        <fullName evidence="2">Uncharacterized protein</fullName>
    </submittedName>
</protein>
<organism evidence="2 3">
    <name type="scientific">Bos mutus</name>
    <name type="common">wild yak</name>
    <dbReference type="NCBI Taxonomy" id="72004"/>
    <lineage>
        <taxon>Eukaryota</taxon>
        <taxon>Metazoa</taxon>
        <taxon>Chordata</taxon>
        <taxon>Craniata</taxon>
        <taxon>Vertebrata</taxon>
        <taxon>Euteleostomi</taxon>
        <taxon>Mammalia</taxon>
        <taxon>Eutheria</taxon>
        <taxon>Laurasiatheria</taxon>
        <taxon>Artiodactyla</taxon>
        <taxon>Ruminantia</taxon>
        <taxon>Pecora</taxon>
        <taxon>Bovidae</taxon>
        <taxon>Bovinae</taxon>
        <taxon>Bos</taxon>
    </lineage>
</organism>
<dbReference type="Proteomes" id="UP000011080">
    <property type="component" value="Unassembled WGS sequence"/>
</dbReference>
<dbReference type="EMBL" id="JH881632">
    <property type="protein sequence ID" value="ELR53043.1"/>
    <property type="molecule type" value="Genomic_DNA"/>
</dbReference>
<evidence type="ECO:0000313" key="2">
    <source>
        <dbReference type="EMBL" id="ELR53043.1"/>
    </source>
</evidence>
<name>L8IA08_9CETA</name>